<organism evidence="7 8">
    <name type="scientific">Pseudoxanthomonas mexicana</name>
    <dbReference type="NCBI Taxonomy" id="128785"/>
    <lineage>
        <taxon>Bacteria</taxon>
        <taxon>Pseudomonadati</taxon>
        <taxon>Pseudomonadota</taxon>
        <taxon>Gammaproteobacteria</taxon>
        <taxon>Lysobacterales</taxon>
        <taxon>Lysobacteraceae</taxon>
        <taxon>Pseudoxanthomonas</taxon>
    </lineage>
</organism>
<accession>A0A7G9TGC2</accession>
<dbReference type="RefSeq" id="WP_187574333.1">
    <property type="nucleotide sequence ID" value="NZ_CP060731.1"/>
</dbReference>
<dbReference type="EMBL" id="CP060731">
    <property type="protein sequence ID" value="QNN79147.1"/>
    <property type="molecule type" value="Genomic_DNA"/>
</dbReference>
<dbReference type="PROSITE" id="PS00101">
    <property type="entry name" value="HEXAPEP_TRANSFERASES"/>
    <property type="match status" value="1"/>
</dbReference>
<dbReference type="InterPro" id="IPR041561">
    <property type="entry name" value="PglD_N"/>
</dbReference>
<dbReference type="SUPFAM" id="SSF51161">
    <property type="entry name" value="Trimeric LpxA-like enzymes"/>
    <property type="match status" value="1"/>
</dbReference>
<comment type="similarity">
    <text evidence="1">Belongs to the transferase hexapeptide repeat family.</text>
</comment>
<dbReference type="InterPro" id="IPR020019">
    <property type="entry name" value="AcTrfase_PglD-like"/>
</dbReference>
<protein>
    <submittedName>
        <fullName evidence="7">NeuD/PglB/VioB family sugar acetyltransferase</fullName>
    </submittedName>
</protein>
<evidence type="ECO:0000313" key="8">
    <source>
        <dbReference type="Proteomes" id="UP000515838"/>
    </source>
</evidence>
<dbReference type="NCBIfam" id="TIGR03570">
    <property type="entry name" value="NeuD_NnaD"/>
    <property type="match status" value="1"/>
</dbReference>
<evidence type="ECO:0000256" key="4">
    <source>
        <dbReference type="PIRSR" id="PIRSR620019-1"/>
    </source>
</evidence>
<feature type="domain" description="PglD N-terminal" evidence="6">
    <location>
        <begin position="3"/>
        <end position="75"/>
    </location>
</feature>
<proteinExistence type="inferred from homology"/>
<dbReference type="Gene3D" id="3.40.50.20">
    <property type="match status" value="1"/>
</dbReference>
<keyword evidence="3" id="KW-0677">Repeat</keyword>
<dbReference type="GO" id="GO:0016740">
    <property type="term" value="F:transferase activity"/>
    <property type="evidence" value="ECO:0007669"/>
    <property type="project" value="UniProtKB-KW"/>
</dbReference>
<dbReference type="Pfam" id="PF17836">
    <property type="entry name" value="PglD_N"/>
    <property type="match status" value="1"/>
</dbReference>
<dbReference type="GeneID" id="81470704"/>
<dbReference type="InterPro" id="IPR050179">
    <property type="entry name" value="Trans_hexapeptide_repeat"/>
</dbReference>
<feature type="binding site" evidence="5">
    <location>
        <position position="67"/>
    </location>
    <ligand>
        <name>substrate</name>
    </ligand>
</feature>
<evidence type="ECO:0000256" key="3">
    <source>
        <dbReference type="ARBA" id="ARBA00022737"/>
    </source>
</evidence>
<dbReference type="PANTHER" id="PTHR43300:SF7">
    <property type="entry name" value="UDP-N-ACETYLBACILLOSAMINE N-ACETYLTRANSFERASE"/>
    <property type="match status" value="1"/>
</dbReference>
<name>A0A7G9TGC2_PSEMX</name>
<dbReference type="CDD" id="cd03360">
    <property type="entry name" value="LbH_AT_putative"/>
    <property type="match status" value="1"/>
</dbReference>
<evidence type="ECO:0000256" key="5">
    <source>
        <dbReference type="PIRSR" id="PIRSR620019-2"/>
    </source>
</evidence>
<evidence type="ECO:0000259" key="6">
    <source>
        <dbReference type="Pfam" id="PF17836"/>
    </source>
</evidence>
<dbReference type="InterPro" id="IPR011004">
    <property type="entry name" value="Trimer_LpxA-like_sf"/>
</dbReference>
<dbReference type="InterPro" id="IPR018357">
    <property type="entry name" value="Hexapep_transf_CS"/>
</dbReference>
<sequence>MKKIAIVGAGGFAREVLWLLTDLGLKSRVGGFFETDEIWREREVSGLPVAPISSLDSGRWEAVLAVGSPAVRRNLRDALPKEITYPTLVHPSVQSSRRVDLAPGVVVCAGSILTCDIVVSEHVHLNLATTVGHDCQLRPFVTTAPAVNISGACDIGELTYIGTNAALREGLKIAAGTTIGMGAIVVSHIEEAGVYVGNPAKKLPKK</sequence>
<evidence type="ECO:0000256" key="1">
    <source>
        <dbReference type="ARBA" id="ARBA00007274"/>
    </source>
</evidence>
<keyword evidence="2 7" id="KW-0808">Transferase</keyword>
<evidence type="ECO:0000313" key="7">
    <source>
        <dbReference type="EMBL" id="QNN79147.1"/>
    </source>
</evidence>
<dbReference type="Gene3D" id="2.160.10.10">
    <property type="entry name" value="Hexapeptide repeat proteins"/>
    <property type="match status" value="1"/>
</dbReference>
<dbReference type="AlphaFoldDB" id="A0A7G9TGC2"/>
<feature type="site" description="Increases basicity of active site His" evidence="4">
    <location>
        <position position="134"/>
    </location>
</feature>
<gene>
    <name evidence="7" type="ORF">IAE60_06980</name>
</gene>
<evidence type="ECO:0000256" key="2">
    <source>
        <dbReference type="ARBA" id="ARBA00022679"/>
    </source>
</evidence>
<dbReference type="PANTHER" id="PTHR43300">
    <property type="entry name" value="ACETYLTRANSFERASE"/>
    <property type="match status" value="1"/>
</dbReference>
<dbReference type="Proteomes" id="UP000515838">
    <property type="component" value="Chromosome"/>
</dbReference>
<feature type="active site" description="Proton acceptor" evidence="4">
    <location>
        <position position="133"/>
    </location>
</feature>
<reference evidence="7 8" key="1">
    <citation type="submission" date="2020-08" db="EMBL/GenBank/DDBJ databases">
        <title>Streptomycin Non-resistant strain, P. mexicana.</title>
        <authorList>
            <person name="Ganesh-Kumar S."/>
            <person name="Zhe T."/>
            <person name="Yu Z."/>
            <person name="Min Y."/>
        </authorList>
    </citation>
    <scope>NUCLEOTIDE SEQUENCE [LARGE SCALE GENOMIC DNA]</scope>
    <source>
        <strain evidence="7 8">GTZY2</strain>
    </source>
</reference>